<dbReference type="PANTHER" id="PTHR30582">
    <property type="entry name" value="L,D-TRANSPEPTIDASE"/>
    <property type="match status" value="1"/>
</dbReference>
<evidence type="ECO:0000256" key="1">
    <source>
        <dbReference type="ARBA" id="ARBA00004752"/>
    </source>
</evidence>
<gene>
    <name evidence="9" type="ORF">Ctaglu_23620</name>
</gene>
<evidence type="ECO:0000256" key="5">
    <source>
        <dbReference type="ARBA" id="ARBA00023316"/>
    </source>
</evidence>
<dbReference type="InterPro" id="IPR050979">
    <property type="entry name" value="LD-transpeptidase"/>
</dbReference>
<accession>A0A401UMI0</accession>
<dbReference type="InterPro" id="IPR011081">
    <property type="entry name" value="Big_4"/>
</dbReference>
<dbReference type="Gene3D" id="2.40.440.10">
    <property type="entry name" value="L,D-transpeptidase catalytic domain-like"/>
    <property type="match status" value="1"/>
</dbReference>
<dbReference type="Pfam" id="PF07532">
    <property type="entry name" value="Big_4"/>
    <property type="match status" value="1"/>
</dbReference>
<feature type="active site" description="Nucleophile" evidence="6">
    <location>
        <position position="402"/>
    </location>
</feature>
<dbReference type="PROSITE" id="PS52029">
    <property type="entry name" value="LD_TPASE"/>
    <property type="match status" value="1"/>
</dbReference>
<organism evidence="9 10">
    <name type="scientific">Clostridium tagluense</name>
    <dbReference type="NCBI Taxonomy" id="360422"/>
    <lineage>
        <taxon>Bacteria</taxon>
        <taxon>Bacillati</taxon>
        <taxon>Bacillota</taxon>
        <taxon>Clostridia</taxon>
        <taxon>Eubacteriales</taxon>
        <taxon>Clostridiaceae</taxon>
        <taxon>Clostridium</taxon>
    </lineage>
</organism>
<keyword evidence="10" id="KW-1185">Reference proteome</keyword>
<dbReference type="Gene3D" id="2.30.30.40">
    <property type="entry name" value="SH3 Domains"/>
    <property type="match status" value="1"/>
</dbReference>
<evidence type="ECO:0000313" key="10">
    <source>
        <dbReference type="Proteomes" id="UP000287872"/>
    </source>
</evidence>
<dbReference type="InterPro" id="IPR038063">
    <property type="entry name" value="Transpep_catalytic_dom"/>
</dbReference>
<dbReference type="GO" id="GO:0016740">
    <property type="term" value="F:transferase activity"/>
    <property type="evidence" value="ECO:0007669"/>
    <property type="project" value="UniProtKB-KW"/>
</dbReference>
<name>A0A401UMI0_9CLOT</name>
<protein>
    <recommendedName>
        <fullName evidence="8">L,D-TPase catalytic domain-containing protein</fullName>
    </recommendedName>
</protein>
<feature type="active site" description="Proton donor/acceptor" evidence="6">
    <location>
        <position position="379"/>
    </location>
</feature>
<keyword evidence="4 6" id="KW-0573">Peptidoglycan synthesis</keyword>
<dbReference type="SUPFAM" id="SSF141523">
    <property type="entry name" value="L,D-transpeptidase catalytic domain-like"/>
    <property type="match status" value="1"/>
</dbReference>
<evidence type="ECO:0000256" key="6">
    <source>
        <dbReference type="PROSITE-ProRule" id="PRU01373"/>
    </source>
</evidence>
<evidence type="ECO:0000313" key="9">
    <source>
        <dbReference type="EMBL" id="GCD10739.1"/>
    </source>
</evidence>
<sequence length="426" mass="48051">MKRVCKKIFFGLIFMVFIMSKSFNVLAVNLQDEQKVTKDKIWTITFNYSILSDELAHDNITVINDQGQKMNVILELSEDKKKVIIKPPIDGYVEGGKYQLNIGDKLQSIEGKPLTKAHSIMFVIEKPVSILKVNNINLSIKQGQAYIPQKKVTVDLSNGIRQDKDVIWDSSSVDTTKVGIHTLKGKVEGYESEVILTLTILKIEVNYNDLVKASPVIATISRDSDLYAQMSTKSNRLALAKKGVKVEVIKDSGYKWYYIKTNVGKYGWVEADSLIIPNDPKTNTVRLSTAQLEGYVNVKSFKSNTKYFMWVDLNRQIVNVFQGTEGKYKLLKTMSCATGRNISPTVRGTFAIQNRGAWFFKGSSGAKNWVAWNEQYLFHSIIMDANGNVKDYTLGKRASAGCIRLSINDSKWVYDNMPNGTTVWVN</sequence>
<keyword evidence="3 6" id="KW-0133">Cell shape</keyword>
<evidence type="ECO:0000256" key="2">
    <source>
        <dbReference type="ARBA" id="ARBA00022679"/>
    </source>
</evidence>
<dbReference type="RefSeq" id="WP_125001906.1">
    <property type="nucleotide sequence ID" value="NZ_BHYK01000012.1"/>
</dbReference>
<feature type="chain" id="PRO_5019381231" description="L,D-TPase catalytic domain-containing protein" evidence="7">
    <location>
        <begin position="28"/>
        <end position="426"/>
    </location>
</feature>
<dbReference type="OrthoDB" id="177750at2"/>
<dbReference type="PANTHER" id="PTHR30582:SF2">
    <property type="entry name" value="L,D-TRANSPEPTIDASE YCIB-RELATED"/>
    <property type="match status" value="1"/>
</dbReference>
<keyword evidence="5 6" id="KW-0961">Cell wall biogenesis/degradation</keyword>
<feature type="domain" description="L,D-TPase catalytic" evidence="8">
    <location>
        <begin position="307"/>
        <end position="426"/>
    </location>
</feature>
<dbReference type="CDD" id="cd16913">
    <property type="entry name" value="YkuD_like"/>
    <property type="match status" value="1"/>
</dbReference>
<dbReference type="GO" id="GO:0005576">
    <property type="term" value="C:extracellular region"/>
    <property type="evidence" value="ECO:0007669"/>
    <property type="project" value="TreeGrafter"/>
</dbReference>
<dbReference type="Proteomes" id="UP000287872">
    <property type="component" value="Unassembled WGS sequence"/>
</dbReference>
<dbReference type="InterPro" id="IPR003646">
    <property type="entry name" value="SH3-like_bac-type"/>
</dbReference>
<dbReference type="Pfam" id="PF08239">
    <property type="entry name" value="SH3_3"/>
    <property type="match status" value="1"/>
</dbReference>
<proteinExistence type="predicted"/>
<evidence type="ECO:0000256" key="4">
    <source>
        <dbReference type="ARBA" id="ARBA00022984"/>
    </source>
</evidence>
<reference evidence="9 10" key="1">
    <citation type="submission" date="2018-11" db="EMBL/GenBank/DDBJ databases">
        <title>Genome sequencing and assembly of Clostridium tagluense strain A121.</title>
        <authorList>
            <person name="Murakami T."/>
            <person name="Segawa T."/>
            <person name="Shcherbakova V.A."/>
            <person name="Mori H."/>
            <person name="Yoshimura Y."/>
        </authorList>
    </citation>
    <scope>NUCLEOTIDE SEQUENCE [LARGE SCALE GENOMIC DNA]</scope>
    <source>
        <strain evidence="9 10">A121</strain>
    </source>
</reference>
<dbReference type="EMBL" id="BHYK01000012">
    <property type="protein sequence ID" value="GCD10739.1"/>
    <property type="molecule type" value="Genomic_DNA"/>
</dbReference>
<dbReference type="GO" id="GO:0071555">
    <property type="term" value="P:cell wall organization"/>
    <property type="evidence" value="ECO:0007669"/>
    <property type="project" value="UniProtKB-UniRule"/>
</dbReference>
<comment type="caution">
    <text evidence="9">The sequence shown here is derived from an EMBL/GenBank/DDBJ whole genome shotgun (WGS) entry which is preliminary data.</text>
</comment>
<evidence type="ECO:0000256" key="3">
    <source>
        <dbReference type="ARBA" id="ARBA00022960"/>
    </source>
</evidence>
<evidence type="ECO:0000259" key="8">
    <source>
        <dbReference type="PROSITE" id="PS52029"/>
    </source>
</evidence>
<dbReference type="Pfam" id="PF03734">
    <property type="entry name" value="YkuD"/>
    <property type="match status" value="1"/>
</dbReference>
<keyword evidence="2" id="KW-0808">Transferase</keyword>
<dbReference type="GO" id="GO:0018104">
    <property type="term" value="P:peptidoglycan-protein cross-linking"/>
    <property type="evidence" value="ECO:0007669"/>
    <property type="project" value="TreeGrafter"/>
</dbReference>
<dbReference type="AlphaFoldDB" id="A0A401UMI0"/>
<dbReference type="GO" id="GO:0071972">
    <property type="term" value="F:peptidoglycan L,D-transpeptidase activity"/>
    <property type="evidence" value="ECO:0007669"/>
    <property type="project" value="TreeGrafter"/>
</dbReference>
<dbReference type="GO" id="GO:0008360">
    <property type="term" value="P:regulation of cell shape"/>
    <property type="evidence" value="ECO:0007669"/>
    <property type="project" value="UniProtKB-UniRule"/>
</dbReference>
<dbReference type="InterPro" id="IPR005490">
    <property type="entry name" value="LD_TPept_cat_dom"/>
</dbReference>
<dbReference type="UniPathway" id="UPA00219"/>
<comment type="pathway">
    <text evidence="1 6">Cell wall biogenesis; peptidoglycan biosynthesis.</text>
</comment>
<keyword evidence="7" id="KW-0732">Signal</keyword>
<feature type="signal peptide" evidence="7">
    <location>
        <begin position="1"/>
        <end position="27"/>
    </location>
</feature>
<evidence type="ECO:0000256" key="7">
    <source>
        <dbReference type="SAM" id="SignalP"/>
    </source>
</evidence>